<proteinExistence type="predicted"/>
<reference evidence="3 4" key="1">
    <citation type="journal article" date="2007" name="Genome Res.">
        <title>Genome characteristics of facultatively symbiotic Frankia sp. strains reflect host range and host plant biogeography.</title>
        <authorList>
            <person name="Normand P."/>
            <person name="Lapierre P."/>
            <person name="Tisa L.S."/>
            <person name="Gogarten J.P."/>
            <person name="Alloisio N."/>
            <person name="Bagnarol E."/>
            <person name="Bassi C.A."/>
            <person name="Berry A.M."/>
            <person name="Bickhart D.M."/>
            <person name="Choisne N."/>
            <person name="Couloux A."/>
            <person name="Cournoyer B."/>
            <person name="Cruveiller S."/>
            <person name="Daubin V."/>
            <person name="Demange N."/>
            <person name="Francino M.P."/>
            <person name="Goltsman E."/>
            <person name="Huang Y."/>
            <person name="Kopp O.R."/>
            <person name="Labarre L."/>
            <person name="Lapidus A."/>
            <person name="Lavire C."/>
            <person name="Marechal J."/>
            <person name="Martinez M."/>
            <person name="Mastronunzio J.E."/>
            <person name="Mullin B.C."/>
            <person name="Niemann J."/>
            <person name="Pujic P."/>
            <person name="Rawnsley T."/>
            <person name="Rouy Z."/>
            <person name="Schenowitz C."/>
            <person name="Sellstedt A."/>
            <person name="Tavares F."/>
            <person name="Tomkins J.P."/>
            <person name="Vallenet D."/>
            <person name="Valverde C."/>
            <person name="Wall L.G."/>
            <person name="Wang Y."/>
            <person name="Medigue C."/>
            <person name="Benson D.R."/>
        </authorList>
    </citation>
    <scope>NUCLEOTIDE SEQUENCE [LARGE SCALE GENOMIC DNA]</scope>
    <source>
        <strain evidence="4">DSM 45818 / CECT 9043 / CcI3</strain>
    </source>
</reference>
<dbReference type="STRING" id="106370.Francci3_2491"/>
<feature type="transmembrane region" description="Helical" evidence="2">
    <location>
        <begin position="66"/>
        <end position="83"/>
    </location>
</feature>
<dbReference type="HOGENOM" id="CLU_2464564_0_0_11"/>
<evidence type="ECO:0000313" key="4">
    <source>
        <dbReference type="Proteomes" id="UP000001937"/>
    </source>
</evidence>
<keyword evidence="4" id="KW-1185">Reference proteome</keyword>
<name>Q2JA34_FRACC</name>
<dbReference type="AlphaFoldDB" id="Q2JA34"/>
<dbReference type="Proteomes" id="UP000001937">
    <property type="component" value="Chromosome"/>
</dbReference>
<sequence>MVDTGAPVKAGEGRWGPPRRRTAMSPKEEYMIFPRGLAISAAFATLAGALFAVDAVVVTSRALGDTLVLAGAVFAFGGVMALLPRGRR</sequence>
<protein>
    <submittedName>
        <fullName evidence="3">Uncharacterized protein</fullName>
    </submittedName>
</protein>
<keyword evidence="2" id="KW-0472">Membrane</keyword>
<evidence type="ECO:0000313" key="3">
    <source>
        <dbReference type="EMBL" id="ABD11858.1"/>
    </source>
</evidence>
<evidence type="ECO:0000256" key="1">
    <source>
        <dbReference type="SAM" id="MobiDB-lite"/>
    </source>
</evidence>
<keyword evidence="2" id="KW-1133">Transmembrane helix</keyword>
<feature type="region of interest" description="Disordered" evidence="1">
    <location>
        <begin position="1"/>
        <end position="22"/>
    </location>
</feature>
<gene>
    <name evidence="3" type="ordered locus">Francci3_2491</name>
</gene>
<feature type="transmembrane region" description="Helical" evidence="2">
    <location>
        <begin position="37"/>
        <end position="60"/>
    </location>
</feature>
<accession>Q2JA34</accession>
<dbReference type="KEGG" id="fra:Francci3_2491"/>
<dbReference type="EMBL" id="CP000249">
    <property type="protein sequence ID" value="ABD11858.1"/>
    <property type="molecule type" value="Genomic_DNA"/>
</dbReference>
<keyword evidence="2" id="KW-0812">Transmembrane</keyword>
<evidence type="ECO:0000256" key="2">
    <source>
        <dbReference type="SAM" id="Phobius"/>
    </source>
</evidence>
<organism evidence="3 4">
    <name type="scientific">Frankia casuarinae (strain DSM 45818 / CECT 9043 / HFP020203 / CcI3)</name>
    <dbReference type="NCBI Taxonomy" id="106370"/>
    <lineage>
        <taxon>Bacteria</taxon>
        <taxon>Bacillati</taxon>
        <taxon>Actinomycetota</taxon>
        <taxon>Actinomycetes</taxon>
        <taxon>Frankiales</taxon>
        <taxon>Frankiaceae</taxon>
        <taxon>Frankia</taxon>
    </lineage>
</organism>